<organism evidence="3 4">
    <name type="scientific">Moritella marina ATCC 15381</name>
    <dbReference type="NCBI Taxonomy" id="1202962"/>
    <lineage>
        <taxon>Bacteria</taxon>
        <taxon>Pseudomonadati</taxon>
        <taxon>Pseudomonadota</taxon>
        <taxon>Gammaproteobacteria</taxon>
        <taxon>Alteromonadales</taxon>
        <taxon>Moritellaceae</taxon>
        <taxon>Moritella</taxon>
    </lineage>
</organism>
<evidence type="ECO:0000256" key="2">
    <source>
        <dbReference type="SAM" id="MobiDB-lite"/>
    </source>
</evidence>
<reference evidence="3 4" key="1">
    <citation type="submission" date="2019-09" db="EMBL/GenBank/DDBJ databases">
        <title>Hybrid Assembly of the complete Genome of the Deep-Sea Bacterium Moritella marina from long Nanopore and Illumina reads.</title>
        <authorList>
            <person name="Magin S."/>
            <person name="Georgoulis A."/>
            <person name="Papadimitriou K."/>
            <person name="Iliakis G."/>
            <person name="Vorgias C.E."/>
        </authorList>
    </citation>
    <scope>NUCLEOTIDE SEQUENCE [LARGE SCALE GENOMIC DNA]</scope>
    <source>
        <strain evidence="3 4">MP-1</strain>
    </source>
</reference>
<keyword evidence="1" id="KW-0732">Signal</keyword>
<dbReference type="PIRSF" id="PIRSF036704">
    <property type="entry name" value="UCP036704"/>
    <property type="match status" value="1"/>
</dbReference>
<dbReference type="OrthoDB" id="6121375at2"/>
<feature type="compositionally biased region" description="Basic and acidic residues" evidence="2">
    <location>
        <begin position="43"/>
        <end position="66"/>
    </location>
</feature>
<dbReference type="Proteomes" id="UP000327424">
    <property type="component" value="Chromosome"/>
</dbReference>
<sequence length="66" mass="7278">MSKQNKPDEDRRQLLKNIGLGVAVGAIATGVSTTANASVDSQENNKKEKTAGYHETQHIRDYYDTL</sequence>
<dbReference type="RefSeq" id="WP_019441526.1">
    <property type="nucleotide sequence ID" value="NZ_ALOE01000019.1"/>
</dbReference>
<dbReference type="InterPro" id="IPR006311">
    <property type="entry name" value="TAT_signal"/>
</dbReference>
<evidence type="ECO:0000256" key="1">
    <source>
        <dbReference type="ARBA" id="ARBA00022729"/>
    </source>
</evidence>
<dbReference type="InterPro" id="IPR014177">
    <property type="entry name" value="Formate_DH_TAT-contain"/>
</dbReference>
<dbReference type="KEGG" id="mmaa:FR932_14000"/>
<feature type="region of interest" description="Disordered" evidence="2">
    <location>
        <begin position="31"/>
        <end position="66"/>
    </location>
</feature>
<evidence type="ECO:0000313" key="4">
    <source>
        <dbReference type="Proteomes" id="UP000327424"/>
    </source>
</evidence>
<proteinExistence type="predicted"/>
<evidence type="ECO:0000313" key="3">
    <source>
        <dbReference type="EMBL" id="QFI38887.1"/>
    </source>
</evidence>
<dbReference type="EMBL" id="CP044399">
    <property type="protein sequence ID" value="QFI38887.1"/>
    <property type="molecule type" value="Genomic_DNA"/>
</dbReference>
<keyword evidence="4" id="KW-1185">Reference proteome</keyword>
<dbReference type="InterPro" id="IPR019546">
    <property type="entry name" value="TAT_signal_bac_arc"/>
</dbReference>
<accession>A0A5J6WLJ3</accession>
<protein>
    <submittedName>
        <fullName evidence="3">Twin-arginine translocation signal domain-containing protein</fullName>
    </submittedName>
</protein>
<dbReference type="PROSITE" id="PS51318">
    <property type="entry name" value="TAT"/>
    <property type="match status" value="1"/>
</dbReference>
<dbReference type="NCBIfam" id="TIGR02811">
    <property type="entry name" value="formate_TAT"/>
    <property type="match status" value="1"/>
</dbReference>
<name>A0A5J6WLJ3_MORMI</name>
<dbReference type="NCBIfam" id="TIGR01409">
    <property type="entry name" value="TAT_signal_seq"/>
    <property type="match status" value="1"/>
</dbReference>
<dbReference type="AlphaFoldDB" id="A0A5J6WLJ3"/>
<feature type="compositionally biased region" description="Polar residues" evidence="2">
    <location>
        <begin position="31"/>
        <end position="42"/>
    </location>
</feature>
<gene>
    <name evidence="3" type="ORF">FR932_14000</name>
</gene>